<protein>
    <recommendedName>
        <fullName evidence="1">Retrotransposon gag domain-containing protein</fullName>
    </recommendedName>
</protein>
<reference evidence="3" key="2">
    <citation type="submission" date="2025-08" db="UniProtKB">
        <authorList>
            <consortium name="RefSeq"/>
        </authorList>
    </citation>
    <scope>IDENTIFICATION</scope>
</reference>
<evidence type="ECO:0000259" key="1">
    <source>
        <dbReference type="Pfam" id="PF03732"/>
    </source>
</evidence>
<dbReference type="PANTHER" id="PTHR34482">
    <property type="entry name" value="DNA DAMAGE-INDUCIBLE PROTEIN 1-LIKE"/>
    <property type="match status" value="1"/>
</dbReference>
<keyword evidence="2" id="KW-1185">Reference proteome</keyword>
<dbReference type="SMR" id="A0A1U8MQ48"/>
<dbReference type="PANTHER" id="PTHR34482:SF36">
    <property type="entry name" value="RETROTRANSPOSON GAG DOMAIN-CONTAINING PROTEIN"/>
    <property type="match status" value="1"/>
</dbReference>
<dbReference type="InterPro" id="IPR005162">
    <property type="entry name" value="Retrotrans_gag_dom"/>
</dbReference>
<reference evidence="2" key="1">
    <citation type="journal article" date="2020" name="Nat. Genet.">
        <title>Genomic diversifications of five Gossypium allopolyploid species and their impact on cotton improvement.</title>
        <authorList>
            <person name="Chen Z.J."/>
            <person name="Sreedasyam A."/>
            <person name="Ando A."/>
            <person name="Song Q."/>
            <person name="De Santiago L.M."/>
            <person name="Hulse-Kemp A.M."/>
            <person name="Ding M."/>
            <person name="Ye W."/>
            <person name="Kirkbride R.C."/>
            <person name="Jenkins J."/>
            <person name="Plott C."/>
            <person name="Lovell J."/>
            <person name="Lin Y.M."/>
            <person name="Vaughn R."/>
            <person name="Liu B."/>
            <person name="Simpson S."/>
            <person name="Scheffler B.E."/>
            <person name="Wen L."/>
            <person name="Saski C.A."/>
            <person name="Grover C.E."/>
            <person name="Hu G."/>
            <person name="Conover J.L."/>
            <person name="Carlson J.W."/>
            <person name="Shu S."/>
            <person name="Boston L.B."/>
            <person name="Williams M."/>
            <person name="Peterson D.G."/>
            <person name="McGee K."/>
            <person name="Jones D.C."/>
            <person name="Wendel J.F."/>
            <person name="Stelly D.M."/>
            <person name="Grimwood J."/>
            <person name="Schmutz J."/>
        </authorList>
    </citation>
    <scope>NUCLEOTIDE SEQUENCE [LARGE SCALE GENOMIC DNA]</scope>
    <source>
        <strain evidence="2">cv. TM-1</strain>
    </source>
</reference>
<dbReference type="KEGG" id="ghi:107940027"/>
<name>A0A1U8MQ48_GOSHI</name>
<dbReference type="OrthoDB" id="2272416at2759"/>
<dbReference type="RefSeq" id="XP_016728925.1">
    <property type="nucleotide sequence ID" value="XM_016873436.1"/>
</dbReference>
<dbReference type="GeneID" id="107940027"/>
<organism evidence="2 3">
    <name type="scientific">Gossypium hirsutum</name>
    <name type="common">Upland cotton</name>
    <name type="synonym">Gossypium mexicanum</name>
    <dbReference type="NCBI Taxonomy" id="3635"/>
    <lineage>
        <taxon>Eukaryota</taxon>
        <taxon>Viridiplantae</taxon>
        <taxon>Streptophyta</taxon>
        <taxon>Embryophyta</taxon>
        <taxon>Tracheophyta</taxon>
        <taxon>Spermatophyta</taxon>
        <taxon>Magnoliopsida</taxon>
        <taxon>eudicotyledons</taxon>
        <taxon>Gunneridae</taxon>
        <taxon>Pentapetalae</taxon>
        <taxon>rosids</taxon>
        <taxon>malvids</taxon>
        <taxon>Malvales</taxon>
        <taxon>Malvaceae</taxon>
        <taxon>Malvoideae</taxon>
        <taxon>Gossypium</taxon>
    </lineage>
</organism>
<accession>A0A1U8MQ48</accession>
<evidence type="ECO:0000313" key="3">
    <source>
        <dbReference type="RefSeq" id="XP_016728925.1"/>
    </source>
</evidence>
<proteinExistence type="predicted"/>
<evidence type="ECO:0000313" key="2">
    <source>
        <dbReference type="Proteomes" id="UP000818029"/>
    </source>
</evidence>
<dbReference type="Pfam" id="PF03732">
    <property type="entry name" value="Retrotrans_gag"/>
    <property type="match status" value="1"/>
</dbReference>
<feature type="domain" description="Retrotransposon gag" evidence="1">
    <location>
        <begin position="23"/>
        <end position="115"/>
    </location>
</feature>
<dbReference type="AlphaFoldDB" id="A0A1U8MQ48"/>
<dbReference type="Proteomes" id="UP000818029">
    <property type="component" value="Chromosome D03"/>
</dbReference>
<sequence>METTEHILDYLDCTLEQKLKGIVFLSRDDAYRWWQSIVRGTLPECIDWAYFQVAFQGKFVGPFYEEVCRLEFIELKQGGMTISEYKVEFLWLSRYATSIVASEQEKSFHFQEGLRYGLKVQGASHQERVFVALVEKTKIIEEIKRVKHKKNQKQRD</sequence>
<gene>
    <name evidence="3" type="primary">LOC107940027</name>
</gene>
<dbReference type="PaxDb" id="3635-A0A1U8MQ48"/>